<evidence type="ECO:0000256" key="1">
    <source>
        <dbReference type="ARBA" id="ARBA00004609"/>
    </source>
</evidence>
<accession>U4L416</accession>
<dbReference type="GO" id="GO:0098552">
    <property type="term" value="C:side of membrane"/>
    <property type="evidence" value="ECO:0007669"/>
    <property type="project" value="UniProtKB-KW"/>
</dbReference>
<keyword evidence="7" id="KW-1185">Reference proteome</keyword>
<evidence type="ECO:0000256" key="2">
    <source>
        <dbReference type="ARBA" id="ARBA00007528"/>
    </source>
</evidence>
<dbReference type="SUPFAM" id="SSF51445">
    <property type="entry name" value="(Trans)glycosidases"/>
    <property type="match status" value="1"/>
</dbReference>
<dbReference type="OrthoDB" id="421038at2759"/>
<keyword evidence="5" id="KW-0449">Lipoprotein</keyword>
<name>U4L416_PYROM</name>
<organism evidence="6 7">
    <name type="scientific">Pyronema omphalodes (strain CBS 100304)</name>
    <name type="common">Pyronema confluens</name>
    <dbReference type="NCBI Taxonomy" id="1076935"/>
    <lineage>
        <taxon>Eukaryota</taxon>
        <taxon>Fungi</taxon>
        <taxon>Dikarya</taxon>
        <taxon>Ascomycota</taxon>
        <taxon>Pezizomycotina</taxon>
        <taxon>Pezizomycetes</taxon>
        <taxon>Pezizales</taxon>
        <taxon>Pyronemataceae</taxon>
        <taxon>Pyronema</taxon>
    </lineage>
</organism>
<dbReference type="AlphaFoldDB" id="U4L416"/>
<keyword evidence="3 5" id="KW-0732">Signal</keyword>
<dbReference type="InterPro" id="IPR004886">
    <property type="entry name" value="Glucanosyltransferase"/>
</dbReference>
<dbReference type="OMA" id="WTQEAND"/>
<reference evidence="6 7" key="1">
    <citation type="journal article" date="2013" name="PLoS Genet.">
        <title>The genome and development-dependent transcriptomes of Pyronema confluens: a window into fungal evolution.</title>
        <authorList>
            <person name="Traeger S."/>
            <person name="Altegoer F."/>
            <person name="Freitag M."/>
            <person name="Gabaldon T."/>
            <person name="Kempken F."/>
            <person name="Kumar A."/>
            <person name="Marcet-Houben M."/>
            <person name="Poggeler S."/>
            <person name="Stajich J.E."/>
            <person name="Nowrousian M."/>
        </authorList>
    </citation>
    <scope>NUCLEOTIDE SEQUENCE [LARGE SCALE GENOMIC DNA]</scope>
    <source>
        <strain evidence="7">CBS 100304</strain>
        <tissue evidence="6">Vegetative mycelium</tissue>
    </source>
</reference>
<comment type="function">
    <text evidence="5">Splits internally a 1,3-beta-glucan molecule and transfers the newly generated reducing end (the donor) to the non-reducing end of another 1,3-beta-glucan molecule (the acceptor) forming a 1,3-beta linkage, resulting in the elongation of 1,3-beta-glucan chains in the cell wall.</text>
</comment>
<dbReference type="GO" id="GO:0071970">
    <property type="term" value="P:fungal-type cell wall (1-&gt;3)-beta-D-glucan biosynthetic process"/>
    <property type="evidence" value="ECO:0007669"/>
    <property type="project" value="TreeGrafter"/>
</dbReference>
<dbReference type="Proteomes" id="UP000018144">
    <property type="component" value="Unassembled WGS sequence"/>
</dbReference>
<feature type="signal peptide" evidence="5">
    <location>
        <begin position="1"/>
        <end position="19"/>
    </location>
</feature>
<dbReference type="Gene3D" id="3.20.20.80">
    <property type="entry name" value="Glycosidases"/>
    <property type="match status" value="1"/>
</dbReference>
<dbReference type="GO" id="GO:0031505">
    <property type="term" value="P:fungal-type cell wall organization"/>
    <property type="evidence" value="ECO:0007669"/>
    <property type="project" value="TreeGrafter"/>
</dbReference>
<evidence type="ECO:0000313" key="7">
    <source>
        <dbReference type="Proteomes" id="UP000018144"/>
    </source>
</evidence>
<dbReference type="GO" id="GO:0042124">
    <property type="term" value="F:1,3-beta-glucanosyltransferase activity"/>
    <property type="evidence" value="ECO:0007669"/>
    <property type="project" value="TreeGrafter"/>
</dbReference>
<comment type="similarity">
    <text evidence="2 5">Belongs to the glycosyl hydrolase 72 family.</text>
</comment>
<dbReference type="Pfam" id="PF03198">
    <property type="entry name" value="Glyco_hydro_72"/>
    <property type="match status" value="1"/>
</dbReference>
<keyword evidence="5" id="KW-0472">Membrane</keyword>
<evidence type="ECO:0000256" key="4">
    <source>
        <dbReference type="ARBA" id="ARBA00023180"/>
    </source>
</evidence>
<evidence type="ECO:0000256" key="5">
    <source>
        <dbReference type="RuleBase" id="RU361209"/>
    </source>
</evidence>
<protein>
    <recommendedName>
        <fullName evidence="5">1,3-beta-glucanosyltransferase</fullName>
        <ecNumber evidence="5">2.4.1.-</ecNumber>
    </recommendedName>
</protein>
<dbReference type="GO" id="GO:0005886">
    <property type="term" value="C:plasma membrane"/>
    <property type="evidence" value="ECO:0007669"/>
    <property type="project" value="UniProtKB-SubCell"/>
</dbReference>
<gene>
    <name evidence="6" type="ORF">PCON_03782</name>
</gene>
<feature type="chain" id="PRO_5005147609" description="1,3-beta-glucanosyltransferase" evidence="5">
    <location>
        <begin position="20"/>
        <end position="477"/>
    </location>
</feature>
<sequence>MKFCTLLAAATTMVSMAAAATLEPIVMKDRHFFGAKSGKPFFIRGVDYQPGGSAAFKKGSDPLSDINTCARDIFLFQQLGINTIRVYSVDPALNHDECMSLMASAGIYLVLDVNSPLPEEHLNNQEPWTTYTENYLKHVFSVIEVFSGYTNTLAYLAGNEVVFEKESAKTSPNYLKAVVRDMKAYITEQVSRVIPVGYSNADDLNFRISLAKYLECGPVGYIDFFGVNSYQWCGHNTFLGSGYDKLVEDYTDYSLPVFFTEFGCNESPPRLWEEIGSLYHENMTNVFSGGLVYEYTQEANNYGIVDVAKNGAVKTRKDFMTLIDAYEKAPAEPPLPAGATHPTRPEKCAASDDPIYDNIVANHTLPFTFGKDMIKNGMGSVVTRGKLIKDISQRATTYNVMIDGKMISDKTVKATHSYDGAPLPAGGHGKNTGGGVGEGAPVTDLPDGASSAAAIGGFKTTMVGSLAAVAVVFGMFL</sequence>
<keyword evidence="5 6" id="KW-0808">Transferase</keyword>
<dbReference type="EMBL" id="HF935218">
    <property type="protein sequence ID" value="CCX04800.1"/>
    <property type="molecule type" value="Genomic_DNA"/>
</dbReference>
<comment type="subcellular location">
    <subcellularLocation>
        <location evidence="1 5">Cell membrane</location>
        <topology evidence="1 5">Lipid-anchor</topology>
        <topology evidence="1 5">GPI-anchor</topology>
    </subcellularLocation>
</comment>
<dbReference type="PANTHER" id="PTHR31468:SF14">
    <property type="entry name" value="1,3-BETA-GLUCANOSYLTRANSFERASE GAS4"/>
    <property type="match status" value="1"/>
</dbReference>
<keyword evidence="5" id="KW-0336">GPI-anchor</keyword>
<evidence type="ECO:0000313" key="6">
    <source>
        <dbReference type="EMBL" id="CCX04800.1"/>
    </source>
</evidence>
<dbReference type="PANTHER" id="PTHR31468">
    <property type="entry name" value="1,3-BETA-GLUCANOSYLTRANSFERASE GAS1"/>
    <property type="match status" value="1"/>
</dbReference>
<evidence type="ECO:0000256" key="3">
    <source>
        <dbReference type="ARBA" id="ARBA00022729"/>
    </source>
</evidence>
<dbReference type="EC" id="2.4.1.-" evidence="5"/>
<dbReference type="InterPro" id="IPR017853">
    <property type="entry name" value="GH"/>
</dbReference>
<keyword evidence="4" id="KW-0325">Glycoprotein</keyword>
<proteinExistence type="inferred from homology"/>
<dbReference type="eggNOG" id="ENOG502QRZZ">
    <property type="taxonomic scope" value="Eukaryota"/>
</dbReference>